<comment type="caution">
    <text evidence="1">The sequence shown here is derived from an EMBL/GenBank/DDBJ whole genome shotgun (WGS) entry which is preliminary data.</text>
</comment>
<keyword evidence="2" id="KW-1185">Reference proteome</keyword>
<evidence type="ECO:0000313" key="2">
    <source>
        <dbReference type="Proteomes" id="UP001642464"/>
    </source>
</evidence>
<name>A0ABP0MDN4_9DINO</name>
<proteinExistence type="predicted"/>
<evidence type="ECO:0000313" key="1">
    <source>
        <dbReference type="EMBL" id="CAK9049602.1"/>
    </source>
</evidence>
<dbReference type="EMBL" id="CAXAMM010021236">
    <property type="protein sequence ID" value="CAK9049602.1"/>
    <property type="molecule type" value="Genomic_DNA"/>
</dbReference>
<reference evidence="1 2" key="1">
    <citation type="submission" date="2024-02" db="EMBL/GenBank/DDBJ databases">
        <authorList>
            <person name="Chen Y."/>
            <person name="Shah S."/>
            <person name="Dougan E. K."/>
            <person name="Thang M."/>
            <person name="Chan C."/>
        </authorList>
    </citation>
    <scope>NUCLEOTIDE SEQUENCE [LARGE SCALE GENOMIC DNA]</scope>
</reference>
<gene>
    <name evidence="1" type="ORF">SCF082_LOCUS27478</name>
</gene>
<protein>
    <submittedName>
        <fullName evidence="1">Uncharacterized protein</fullName>
    </submittedName>
</protein>
<sequence>SAHVCGITTNLAVQGYAAMNVACEENQIFTLCCFFGLLFLVMLEDTPGLLAAAAEERRQMCADARACMEAVRLQATEGTSRRGTGHKAQVYPRCCRKGRRGVLRRRGAVLRSFRQIKVLSVSRFRHAQVQTKVFPQSVLASSEPRIPCPFTDPAIRRGSAMLWAHMRRMHPHLGLQVCSKSPTKCCMELDHACPL</sequence>
<feature type="non-terminal residue" evidence="1">
    <location>
        <position position="1"/>
    </location>
</feature>
<accession>A0ABP0MDN4</accession>
<dbReference type="Proteomes" id="UP001642464">
    <property type="component" value="Unassembled WGS sequence"/>
</dbReference>
<organism evidence="1 2">
    <name type="scientific">Durusdinium trenchii</name>
    <dbReference type="NCBI Taxonomy" id="1381693"/>
    <lineage>
        <taxon>Eukaryota</taxon>
        <taxon>Sar</taxon>
        <taxon>Alveolata</taxon>
        <taxon>Dinophyceae</taxon>
        <taxon>Suessiales</taxon>
        <taxon>Symbiodiniaceae</taxon>
        <taxon>Durusdinium</taxon>
    </lineage>
</organism>